<feature type="domain" description="Sof1-like protein" evidence="10">
    <location>
        <begin position="353"/>
        <end position="439"/>
    </location>
</feature>
<evidence type="ECO:0000256" key="6">
    <source>
        <dbReference type="ARBA" id="ARBA00023242"/>
    </source>
</evidence>
<dbReference type="GO" id="GO:0016567">
    <property type="term" value="P:protein ubiquitination"/>
    <property type="evidence" value="ECO:0007669"/>
    <property type="project" value="UniProtKB-UniPathway"/>
</dbReference>
<dbReference type="InterPro" id="IPR015943">
    <property type="entry name" value="WD40/YVTN_repeat-like_dom_sf"/>
</dbReference>
<dbReference type="OrthoDB" id="10249065at2759"/>
<dbReference type="CTD" id="20213470"/>
<evidence type="ECO:0000256" key="4">
    <source>
        <dbReference type="ARBA" id="ARBA00022574"/>
    </source>
</evidence>
<comment type="subcellular location">
    <subcellularLocation>
        <location evidence="1">Nucleus</location>
        <location evidence="1">Nucleolus</location>
    </subcellularLocation>
</comment>
<dbReference type="UniPathway" id="UPA00143"/>
<evidence type="ECO:0000313" key="11">
    <source>
        <dbReference type="EMBL" id="ESO12324.1"/>
    </source>
</evidence>
<dbReference type="EMBL" id="AMQM01000140">
    <property type="status" value="NOT_ANNOTATED_CDS"/>
    <property type="molecule type" value="Genomic_DNA"/>
</dbReference>
<evidence type="ECO:0000313" key="13">
    <source>
        <dbReference type="Proteomes" id="UP000015101"/>
    </source>
</evidence>
<dbReference type="PANTHER" id="PTHR22851">
    <property type="entry name" value="U3 SMALL NUCLEOLAR RNA U3 SNORNA ASSOCIATED PROTEIN"/>
    <property type="match status" value="1"/>
</dbReference>
<evidence type="ECO:0000256" key="1">
    <source>
        <dbReference type="ARBA" id="ARBA00004604"/>
    </source>
</evidence>
<dbReference type="InterPro" id="IPR001680">
    <property type="entry name" value="WD40_rpt"/>
</dbReference>
<keyword evidence="5" id="KW-0677">Repeat</keyword>
<dbReference type="GO" id="GO:0005730">
    <property type="term" value="C:nucleolus"/>
    <property type="evidence" value="ECO:0000318"/>
    <property type="project" value="GO_Central"/>
</dbReference>
<feature type="repeat" description="WD" evidence="9">
    <location>
        <begin position="105"/>
        <end position="138"/>
    </location>
</feature>
<dbReference type="SMART" id="SM00320">
    <property type="entry name" value="WD40"/>
    <property type="match status" value="5"/>
</dbReference>
<proteinExistence type="inferred from homology"/>
<dbReference type="PANTHER" id="PTHR22851:SF0">
    <property type="entry name" value="DDB1- AND CUL4-ASSOCIATED FACTOR 13"/>
    <property type="match status" value="1"/>
</dbReference>
<dbReference type="InterPro" id="IPR019775">
    <property type="entry name" value="WD40_repeat_CS"/>
</dbReference>
<dbReference type="SUPFAM" id="SSF50978">
    <property type="entry name" value="WD40 repeat-like"/>
    <property type="match status" value="1"/>
</dbReference>
<sequence length="444" mass="51321">MKVKMLSRNLEDALRETKKDIHKVPRNYKQSLHPFEVTREYTRVLNAVKLERVFAKPFLGSFDEHRDGISCLSKHPQHLSTAYSGSCDGEIRIWNIGERKCLKSLTAHVGFVRGICFNTKSETMLSCGDDKVIKQWSLADLFENQADDPAVTIIGKTLYTGMDHHRKQDVFSTCGQQIDVWDEEKVEPVRTYKDNNTSVSIKFNQSETNYLLSTLTDRSVALFDIRHPFVIRKVVMKMNSNAAVWNPLKPLFFTAANEDYNLYTFDMRKMNVPVVIHKDHISAVMDLDFSPTGEEFVSGSYDKTIRIFPSKGGHSRDVYHTKRMQRVSCVKWSLDSRFIYSASDDMVIRVWKANASEKLGVLKPREKEAFCYSQALKNKFAQHPQVKRIARHRHVPRHVYTAAQEHRIIHDSLKRKETNKRLHSKPGTVPFISEKNKKIVSEIQ</sequence>
<dbReference type="GO" id="GO:0000462">
    <property type="term" value="P:maturation of SSU-rRNA from tricistronic rRNA transcript (SSU-rRNA, 5.8S rRNA, LSU-rRNA)"/>
    <property type="evidence" value="ECO:0000318"/>
    <property type="project" value="GO_Central"/>
</dbReference>
<dbReference type="Pfam" id="PF04158">
    <property type="entry name" value="Sof1"/>
    <property type="match status" value="1"/>
</dbReference>
<dbReference type="FunFam" id="2.130.10.10:FF:000132">
    <property type="entry name" value="DDB1- and CUL4-associated factor 13"/>
    <property type="match status" value="1"/>
</dbReference>
<dbReference type="eggNOG" id="KOG0268">
    <property type="taxonomic scope" value="Eukaryota"/>
</dbReference>
<dbReference type="Proteomes" id="UP000015101">
    <property type="component" value="Unassembled WGS sequence"/>
</dbReference>
<dbReference type="PROSITE" id="PS00678">
    <property type="entry name" value="WD_REPEATS_1"/>
    <property type="match status" value="1"/>
</dbReference>
<reference evidence="12" key="3">
    <citation type="submission" date="2015-06" db="UniProtKB">
        <authorList>
            <consortium name="EnsemblMetazoa"/>
        </authorList>
    </citation>
    <scope>IDENTIFICATION</scope>
</reference>
<keyword evidence="4 9" id="KW-0853">WD repeat</keyword>
<keyword evidence="13" id="KW-1185">Reference proteome</keyword>
<dbReference type="GeneID" id="20213470"/>
<feature type="repeat" description="WD" evidence="9">
    <location>
        <begin position="62"/>
        <end position="104"/>
    </location>
</feature>
<keyword evidence="6" id="KW-0539">Nucleus</keyword>
<organism evidence="12 13">
    <name type="scientific">Helobdella robusta</name>
    <name type="common">Californian leech</name>
    <dbReference type="NCBI Taxonomy" id="6412"/>
    <lineage>
        <taxon>Eukaryota</taxon>
        <taxon>Metazoa</taxon>
        <taxon>Spiralia</taxon>
        <taxon>Lophotrochozoa</taxon>
        <taxon>Annelida</taxon>
        <taxon>Clitellata</taxon>
        <taxon>Hirudinea</taxon>
        <taxon>Rhynchobdellida</taxon>
        <taxon>Glossiphoniidae</taxon>
        <taxon>Helobdella</taxon>
    </lineage>
</organism>
<dbReference type="OMA" id="EDHNAYI"/>
<evidence type="ECO:0000256" key="3">
    <source>
        <dbReference type="ARBA" id="ARBA00021762"/>
    </source>
</evidence>
<evidence type="ECO:0000256" key="7">
    <source>
        <dbReference type="ARBA" id="ARBA00023274"/>
    </source>
</evidence>
<reference evidence="13" key="1">
    <citation type="submission" date="2012-12" db="EMBL/GenBank/DDBJ databases">
        <authorList>
            <person name="Hellsten U."/>
            <person name="Grimwood J."/>
            <person name="Chapman J.A."/>
            <person name="Shapiro H."/>
            <person name="Aerts A."/>
            <person name="Otillar R.P."/>
            <person name="Terry A.Y."/>
            <person name="Boore J.L."/>
            <person name="Simakov O."/>
            <person name="Marletaz F."/>
            <person name="Cho S.-J."/>
            <person name="Edsinger-Gonzales E."/>
            <person name="Havlak P."/>
            <person name="Kuo D.-H."/>
            <person name="Larsson T."/>
            <person name="Lv J."/>
            <person name="Arendt D."/>
            <person name="Savage R."/>
            <person name="Osoegawa K."/>
            <person name="de Jong P."/>
            <person name="Lindberg D.R."/>
            <person name="Seaver E.C."/>
            <person name="Weisblat D.A."/>
            <person name="Putnam N.H."/>
            <person name="Grigoriev I.V."/>
            <person name="Rokhsar D.S."/>
        </authorList>
    </citation>
    <scope>NUCLEOTIDE SEQUENCE</scope>
</reference>
<protein>
    <recommendedName>
        <fullName evidence="3">DDB1- and CUL4-associated factor 13</fullName>
    </recommendedName>
    <alternativeName>
        <fullName evidence="8">WD repeat and SOF domain-containing protein 1</fullName>
    </alternativeName>
</protein>
<dbReference type="Pfam" id="PF00400">
    <property type="entry name" value="WD40"/>
    <property type="match status" value="4"/>
</dbReference>
<gene>
    <name evidence="12" type="primary">20213470</name>
    <name evidence="11" type="ORF">HELRODRAFT_63203</name>
</gene>
<dbReference type="FunFam" id="2.130.10.10:FF:000826">
    <property type="entry name" value="DDB1- and CUL4-associated factor 13"/>
    <property type="match status" value="1"/>
</dbReference>
<dbReference type="HOGENOM" id="CLU_033999_0_0_1"/>
<dbReference type="Gene3D" id="2.130.10.10">
    <property type="entry name" value="YVTN repeat-like/Quinoprotein amine dehydrogenase"/>
    <property type="match status" value="2"/>
</dbReference>
<evidence type="ECO:0000256" key="2">
    <source>
        <dbReference type="ARBA" id="ARBA00005649"/>
    </source>
</evidence>
<name>T1FXC2_HELRO</name>
<evidence type="ECO:0000256" key="5">
    <source>
        <dbReference type="ARBA" id="ARBA00022737"/>
    </source>
</evidence>
<dbReference type="InterPro" id="IPR036322">
    <property type="entry name" value="WD40_repeat_dom_sf"/>
</dbReference>
<feature type="repeat" description="WD" evidence="9">
    <location>
        <begin position="320"/>
        <end position="361"/>
    </location>
</feature>
<dbReference type="InterPro" id="IPR007287">
    <property type="entry name" value="Sof1"/>
</dbReference>
<keyword evidence="7" id="KW-0687">Ribonucleoprotein</keyword>
<dbReference type="KEGG" id="hro:HELRODRAFT_63203"/>
<dbReference type="AlphaFoldDB" id="T1FXC2"/>
<dbReference type="PROSITE" id="PS50082">
    <property type="entry name" value="WD_REPEATS_2"/>
    <property type="match status" value="4"/>
</dbReference>
<evidence type="ECO:0000259" key="10">
    <source>
        <dbReference type="Pfam" id="PF04158"/>
    </source>
</evidence>
<evidence type="ECO:0000313" key="12">
    <source>
        <dbReference type="EnsemblMetazoa" id="HelroP63203"/>
    </source>
</evidence>
<dbReference type="STRING" id="6412.T1FXC2"/>
<evidence type="ECO:0000256" key="9">
    <source>
        <dbReference type="PROSITE-ProRule" id="PRU00221"/>
    </source>
</evidence>
<dbReference type="EnsemblMetazoa" id="HelroT63203">
    <property type="protein sequence ID" value="HelroP63203"/>
    <property type="gene ID" value="HelroG63203"/>
</dbReference>
<dbReference type="InterPro" id="IPR051733">
    <property type="entry name" value="WD_repeat_DCAF13/WDSOF1"/>
</dbReference>
<dbReference type="RefSeq" id="XP_009009044.1">
    <property type="nucleotide sequence ID" value="XM_009010796.1"/>
</dbReference>
<dbReference type="InParanoid" id="T1FXC2"/>
<evidence type="ECO:0000256" key="8">
    <source>
        <dbReference type="ARBA" id="ARBA00032239"/>
    </source>
</evidence>
<dbReference type="PROSITE" id="PS50294">
    <property type="entry name" value="WD_REPEATS_REGION"/>
    <property type="match status" value="1"/>
</dbReference>
<dbReference type="GO" id="GO:0032040">
    <property type="term" value="C:small-subunit processome"/>
    <property type="evidence" value="ECO:0000318"/>
    <property type="project" value="GO_Central"/>
</dbReference>
<reference evidence="11 13" key="2">
    <citation type="journal article" date="2013" name="Nature">
        <title>Insights into bilaterian evolution from three spiralian genomes.</title>
        <authorList>
            <person name="Simakov O."/>
            <person name="Marletaz F."/>
            <person name="Cho S.J."/>
            <person name="Edsinger-Gonzales E."/>
            <person name="Havlak P."/>
            <person name="Hellsten U."/>
            <person name="Kuo D.H."/>
            <person name="Larsson T."/>
            <person name="Lv J."/>
            <person name="Arendt D."/>
            <person name="Savage R."/>
            <person name="Osoegawa K."/>
            <person name="de Jong P."/>
            <person name="Grimwood J."/>
            <person name="Chapman J.A."/>
            <person name="Shapiro H."/>
            <person name="Aerts A."/>
            <person name="Otillar R.P."/>
            <person name="Terry A.Y."/>
            <person name="Boore J.L."/>
            <person name="Grigoriev I.V."/>
            <person name="Lindberg D.R."/>
            <person name="Seaver E.C."/>
            <person name="Weisblat D.A."/>
            <person name="Putnam N.H."/>
            <person name="Rokhsar D.S."/>
        </authorList>
    </citation>
    <scope>NUCLEOTIDE SEQUENCE</scope>
</reference>
<feature type="repeat" description="WD" evidence="9">
    <location>
        <begin position="277"/>
        <end position="308"/>
    </location>
</feature>
<comment type="similarity">
    <text evidence="2">Belongs to the WD repeat DCAF13/WDSOF1 family.</text>
</comment>
<dbReference type="FunCoup" id="T1FXC2">
    <property type="interactions" value="2067"/>
</dbReference>
<accession>T1FXC2</accession>
<dbReference type="EMBL" id="KB095811">
    <property type="protein sequence ID" value="ESO12324.1"/>
    <property type="molecule type" value="Genomic_DNA"/>
</dbReference>